<dbReference type="EMBL" id="BAAAKJ010000260">
    <property type="protein sequence ID" value="GAA1403757.1"/>
    <property type="molecule type" value="Genomic_DNA"/>
</dbReference>
<organism evidence="4 5">
    <name type="scientific">Kitasatospora putterlickiae</name>
    <dbReference type="NCBI Taxonomy" id="221725"/>
    <lineage>
        <taxon>Bacteria</taxon>
        <taxon>Bacillati</taxon>
        <taxon>Actinomycetota</taxon>
        <taxon>Actinomycetes</taxon>
        <taxon>Kitasatosporales</taxon>
        <taxon>Streptomycetaceae</taxon>
        <taxon>Kitasatospora</taxon>
    </lineage>
</organism>
<keyword evidence="4" id="KW-0378">Hydrolase</keyword>
<dbReference type="Pfam" id="PF01557">
    <property type="entry name" value="FAA_hydrolase"/>
    <property type="match status" value="1"/>
</dbReference>
<evidence type="ECO:0000256" key="1">
    <source>
        <dbReference type="ARBA" id="ARBA00022723"/>
    </source>
</evidence>
<dbReference type="RefSeq" id="WP_425554854.1">
    <property type="nucleotide sequence ID" value="NZ_BAAAKJ010000260.1"/>
</dbReference>
<feature type="domain" description="Fumarylacetoacetase-like C-terminal" evidence="3">
    <location>
        <begin position="35"/>
        <end position="237"/>
    </location>
</feature>
<feature type="region of interest" description="Disordered" evidence="2">
    <location>
        <begin position="237"/>
        <end position="264"/>
    </location>
</feature>
<protein>
    <submittedName>
        <fullName evidence="4">Fumarylacetoacetate hydrolase family protein</fullName>
    </submittedName>
</protein>
<keyword evidence="1" id="KW-0479">Metal-binding</keyword>
<name>A0ABN1YC66_9ACTN</name>
<keyword evidence="5" id="KW-1185">Reference proteome</keyword>
<evidence type="ECO:0000256" key="2">
    <source>
        <dbReference type="SAM" id="MobiDB-lite"/>
    </source>
</evidence>
<dbReference type="InterPro" id="IPR011234">
    <property type="entry name" value="Fumarylacetoacetase-like_C"/>
</dbReference>
<dbReference type="Gene3D" id="3.90.850.10">
    <property type="entry name" value="Fumarylacetoacetase-like, C-terminal domain"/>
    <property type="match status" value="1"/>
</dbReference>
<dbReference type="InterPro" id="IPR036663">
    <property type="entry name" value="Fumarylacetoacetase_C_sf"/>
</dbReference>
<evidence type="ECO:0000313" key="5">
    <source>
        <dbReference type="Proteomes" id="UP001499863"/>
    </source>
</evidence>
<evidence type="ECO:0000259" key="3">
    <source>
        <dbReference type="Pfam" id="PF01557"/>
    </source>
</evidence>
<dbReference type="PANTHER" id="PTHR11820:SF7">
    <property type="entry name" value="ACYLPYRUVASE FAHD1, MITOCHONDRIAL"/>
    <property type="match status" value="1"/>
</dbReference>
<dbReference type="Proteomes" id="UP001499863">
    <property type="component" value="Unassembled WGS sequence"/>
</dbReference>
<feature type="compositionally biased region" description="Low complexity" evidence="2">
    <location>
        <begin position="255"/>
        <end position="264"/>
    </location>
</feature>
<sequence length="264" mass="27120">MPVRYDGPGRGWVDRAGRARPLGEVTLLPPAEPGKIACVALNYAADGTAAGGRGRPADPASCAVVMKPPSTLVGHGAPVGHPGAAWELRHEAELAVVIGAAAKNVPPERAAEVVAGYTCANDLTGYARRAPEEPTGHPPVWAKHFDGFTPLGPWLATDLDPADLRITCRVNGATRQDGGTRGLITSVHEVVAVVSRHMSLLPGDVILTGTPGGSGPLSVGDQVEVSIAGIGTLRNTIGTVPDRPWTPDETGTSGGTRRPSGRSA</sequence>
<evidence type="ECO:0000313" key="4">
    <source>
        <dbReference type="EMBL" id="GAA1403757.1"/>
    </source>
</evidence>
<dbReference type="GO" id="GO:0016787">
    <property type="term" value="F:hydrolase activity"/>
    <property type="evidence" value="ECO:0007669"/>
    <property type="project" value="UniProtKB-KW"/>
</dbReference>
<proteinExistence type="predicted"/>
<comment type="caution">
    <text evidence="4">The sequence shown here is derived from an EMBL/GenBank/DDBJ whole genome shotgun (WGS) entry which is preliminary data.</text>
</comment>
<gene>
    <name evidence="4" type="ORF">GCM10009639_49030</name>
</gene>
<dbReference type="PANTHER" id="PTHR11820">
    <property type="entry name" value="ACYLPYRUVASE"/>
    <property type="match status" value="1"/>
</dbReference>
<dbReference type="SUPFAM" id="SSF56529">
    <property type="entry name" value="FAH"/>
    <property type="match status" value="1"/>
</dbReference>
<reference evidence="4 5" key="1">
    <citation type="journal article" date="2019" name="Int. J. Syst. Evol. Microbiol.">
        <title>The Global Catalogue of Microorganisms (GCM) 10K type strain sequencing project: providing services to taxonomists for standard genome sequencing and annotation.</title>
        <authorList>
            <consortium name="The Broad Institute Genomics Platform"/>
            <consortium name="The Broad Institute Genome Sequencing Center for Infectious Disease"/>
            <person name="Wu L."/>
            <person name="Ma J."/>
        </authorList>
    </citation>
    <scope>NUCLEOTIDE SEQUENCE [LARGE SCALE GENOMIC DNA]</scope>
    <source>
        <strain evidence="4 5">JCM 12393</strain>
    </source>
</reference>
<accession>A0ABN1YC66</accession>